<evidence type="ECO:0000256" key="1">
    <source>
        <dbReference type="SAM" id="MobiDB-lite"/>
    </source>
</evidence>
<dbReference type="PaxDb" id="2850-Phatr49888"/>
<sequence length="400" mass="44612">MPSNQKHLKLSKTRDSDSNKNIDKVASEEQFAASSQIDPESTTPCVYITHVDPHTTTEGLGSHVRGTIYPLLHLAHYLSIVPVWNVATSAGFWQSKRSANTEDYSLLDLAELFGIGETTASWDDKDRLLDVHTWVDPIIGNAYGKVESLSELLESYLHSIALHQKPRWIRVHGAFSYQNPTPMVYRHLQQAKSSWKDKRTNNDTNDSFKTDSSMSDPLRIGVHVRVPEDWCGNQWKEDNYVSHVIETLQSLQRSLPTGAWECVALNVVSEIALETSGQAAVLRQAFPQATFSLGNPIVNEIKHLALSDIFLPAASHLSALVGYFVSPQNSLILLPVRRNRCPYLEPHIALGAPVIVADGDNQSFVAALQILWRRKRNTPSRSRSHGTIGDCEEGEKTTSQ</sequence>
<evidence type="ECO:0000313" key="2">
    <source>
        <dbReference type="EMBL" id="EEC43811.1"/>
    </source>
</evidence>
<feature type="compositionally biased region" description="Basic residues" evidence="1">
    <location>
        <begin position="1"/>
        <end position="11"/>
    </location>
</feature>
<dbReference type="HOGENOM" id="CLU_689774_0_0_1"/>
<dbReference type="EMBL" id="CM000627">
    <property type="protein sequence ID" value="EEC43811.1"/>
    <property type="molecule type" value="Genomic_DNA"/>
</dbReference>
<reference evidence="2 3" key="1">
    <citation type="journal article" date="2008" name="Nature">
        <title>The Phaeodactylum genome reveals the evolutionary history of diatom genomes.</title>
        <authorList>
            <person name="Bowler C."/>
            <person name="Allen A.E."/>
            <person name="Badger J.H."/>
            <person name="Grimwood J."/>
            <person name="Jabbari K."/>
            <person name="Kuo A."/>
            <person name="Maheswari U."/>
            <person name="Martens C."/>
            <person name="Maumus F."/>
            <person name="Otillar R.P."/>
            <person name="Rayko E."/>
            <person name="Salamov A."/>
            <person name="Vandepoele K."/>
            <person name="Beszteri B."/>
            <person name="Gruber A."/>
            <person name="Heijde M."/>
            <person name="Katinka M."/>
            <person name="Mock T."/>
            <person name="Valentin K."/>
            <person name="Verret F."/>
            <person name="Berges J.A."/>
            <person name="Brownlee C."/>
            <person name="Cadoret J.P."/>
            <person name="Chiovitti A."/>
            <person name="Choi C.J."/>
            <person name="Coesel S."/>
            <person name="De Martino A."/>
            <person name="Detter J.C."/>
            <person name="Durkin C."/>
            <person name="Falciatore A."/>
            <person name="Fournet J."/>
            <person name="Haruta M."/>
            <person name="Huysman M.J."/>
            <person name="Jenkins B.D."/>
            <person name="Jiroutova K."/>
            <person name="Jorgensen R.E."/>
            <person name="Joubert Y."/>
            <person name="Kaplan A."/>
            <person name="Kroger N."/>
            <person name="Kroth P.G."/>
            <person name="La Roche J."/>
            <person name="Lindquist E."/>
            <person name="Lommer M."/>
            <person name="Martin-Jezequel V."/>
            <person name="Lopez P.J."/>
            <person name="Lucas S."/>
            <person name="Mangogna M."/>
            <person name="McGinnis K."/>
            <person name="Medlin L.K."/>
            <person name="Montsant A."/>
            <person name="Oudot-Le Secq M.P."/>
            <person name="Napoli C."/>
            <person name="Obornik M."/>
            <person name="Parker M.S."/>
            <person name="Petit J.L."/>
            <person name="Porcel B.M."/>
            <person name="Poulsen N."/>
            <person name="Robison M."/>
            <person name="Rychlewski L."/>
            <person name="Rynearson T.A."/>
            <person name="Schmutz J."/>
            <person name="Shapiro H."/>
            <person name="Siaut M."/>
            <person name="Stanley M."/>
            <person name="Sussman M.R."/>
            <person name="Taylor A.R."/>
            <person name="Vardi A."/>
            <person name="von Dassow P."/>
            <person name="Vyverman W."/>
            <person name="Willis A."/>
            <person name="Wyrwicz L.S."/>
            <person name="Rokhsar D.S."/>
            <person name="Weissenbach J."/>
            <person name="Armbrust E.V."/>
            <person name="Green B.R."/>
            <person name="Van de Peer Y."/>
            <person name="Grigoriev I.V."/>
        </authorList>
    </citation>
    <scope>NUCLEOTIDE SEQUENCE [LARGE SCALE GENOMIC DNA]</scope>
    <source>
        <strain evidence="2 3">CCAP 1055/1</strain>
    </source>
</reference>
<feature type="region of interest" description="Disordered" evidence="1">
    <location>
        <begin position="379"/>
        <end position="400"/>
    </location>
</feature>
<dbReference type="InParanoid" id="B7GC74"/>
<proteinExistence type="predicted"/>
<evidence type="ECO:0000313" key="3">
    <source>
        <dbReference type="Proteomes" id="UP000000759"/>
    </source>
</evidence>
<dbReference type="Proteomes" id="UP000000759">
    <property type="component" value="Chromosome 25"/>
</dbReference>
<gene>
    <name evidence="2" type="ORF">PHATRDRAFT_49888</name>
</gene>
<accession>B7GC74</accession>
<keyword evidence="3" id="KW-1185">Reference proteome</keyword>
<organism evidence="2 3">
    <name type="scientific">Phaeodactylum tricornutum (strain CCAP 1055/1)</name>
    <dbReference type="NCBI Taxonomy" id="556484"/>
    <lineage>
        <taxon>Eukaryota</taxon>
        <taxon>Sar</taxon>
        <taxon>Stramenopiles</taxon>
        <taxon>Ochrophyta</taxon>
        <taxon>Bacillariophyta</taxon>
        <taxon>Bacillariophyceae</taxon>
        <taxon>Bacillariophycidae</taxon>
        <taxon>Naviculales</taxon>
        <taxon>Phaeodactylaceae</taxon>
        <taxon>Phaeodactylum</taxon>
    </lineage>
</organism>
<dbReference type="OrthoDB" id="10671582at2759"/>
<name>B7GC74_PHATC</name>
<reference evidence="3" key="2">
    <citation type="submission" date="2008-08" db="EMBL/GenBank/DDBJ databases">
        <authorList>
            <consortium name="Diatom Consortium"/>
            <person name="Grigoriev I."/>
            <person name="Grimwood J."/>
            <person name="Kuo A."/>
            <person name="Otillar R.P."/>
            <person name="Salamov A."/>
            <person name="Detter J.C."/>
            <person name="Lindquist E."/>
            <person name="Shapiro H."/>
            <person name="Lucas S."/>
            <person name="Glavina del Rio T."/>
            <person name="Pitluck S."/>
            <person name="Rokhsar D."/>
            <person name="Bowler C."/>
        </authorList>
    </citation>
    <scope>GENOME REANNOTATION</scope>
    <source>
        <strain evidence="3">CCAP 1055/1</strain>
    </source>
</reference>
<feature type="compositionally biased region" description="Basic and acidic residues" evidence="1">
    <location>
        <begin position="12"/>
        <end position="27"/>
    </location>
</feature>
<dbReference type="GeneID" id="7198516"/>
<feature type="region of interest" description="Disordered" evidence="1">
    <location>
        <begin position="1"/>
        <end position="38"/>
    </location>
</feature>
<protein>
    <submittedName>
        <fullName evidence="2">Uncharacterized protein</fullName>
    </submittedName>
</protein>
<dbReference type="KEGG" id="pti:PHATRDRAFT_49888"/>
<dbReference type="AlphaFoldDB" id="B7GC74"/>
<dbReference type="RefSeq" id="XP_002184752.1">
    <property type="nucleotide sequence ID" value="XM_002184716.1"/>
</dbReference>